<reference evidence="1" key="1">
    <citation type="submission" date="2021-05" db="EMBL/GenBank/DDBJ databases">
        <authorList>
            <person name="Scholz U."/>
            <person name="Mascher M."/>
            <person name="Fiebig A."/>
        </authorList>
    </citation>
    <scope>NUCLEOTIDE SEQUENCE [LARGE SCALE GENOMIC DNA]</scope>
</reference>
<evidence type="ECO:0000313" key="2">
    <source>
        <dbReference type="Proteomes" id="UP001732700"/>
    </source>
</evidence>
<sequence>MLDRSVHAHDVPLALAGTSIYRACVPNSQSHQSIDRALKEHRHPHPHWSSLVAKFVMALDAGALPTDTTTCDLTVDFDLGAAAKRWPVGDGAGFESVVPIDLTLNDERRLKQELVAWAKAVASMAIRASVQC</sequence>
<organism evidence="1 2">
    <name type="scientific">Avena sativa</name>
    <name type="common">Oat</name>
    <dbReference type="NCBI Taxonomy" id="4498"/>
    <lineage>
        <taxon>Eukaryota</taxon>
        <taxon>Viridiplantae</taxon>
        <taxon>Streptophyta</taxon>
        <taxon>Embryophyta</taxon>
        <taxon>Tracheophyta</taxon>
        <taxon>Spermatophyta</taxon>
        <taxon>Magnoliopsida</taxon>
        <taxon>Liliopsida</taxon>
        <taxon>Poales</taxon>
        <taxon>Poaceae</taxon>
        <taxon>BOP clade</taxon>
        <taxon>Pooideae</taxon>
        <taxon>Poodae</taxon>
        <taxon>Poeae</taxon>
        <taxon>Poeae Chloroplast Group 1 (Aveneae type)</taxon>
        <taxon>Aveninae</taxon>
        <taxon>Avena</taxon>
    </lineage>
</organism>
<accession>A0ACD5UQ76</accession>
<dbReference type="Proteomes" id="UP001732700">
    <property type="component" value="Chromosome 2C"/>
</dbReference>
<keyword evidence="2" id="KW-1185">Reference proteome</keyword>
<protein>
    <submittedName>
        <fullName evidence="1">Uncharacterized protein</fullName>
    </submittedName>
</protein>
<reference evidence="1" key="2">
    <citation type="submission" date="2025-09" db="UniProtKB">
        <authorList>
            <consortium name="EnsemblPlants"/>
        </authorList>
    </citation>
    <scope>IDENTIFICATION</scope>
</reference>
<proteinExistence type="predicted"/>
<dbReference type="EnsemblPlants" id="AVESA.00010b.r2.2CG0303760.1">
    <property type="protein sequence ID" value="AVESA.00010b.r2.2CG0303760.1.CDS.1"/>
    <property type="gene ID" value="AVESA.00010b.r2.2CG0303760"/>
</dbReference>
<name>A0ACD5UQ76_AVESA</name>
<evidence type="ECO:0000313" key="1">
    <source>
        <dbReference type="EnsemblPlants" id="AVESA.00010b.r2.2CG0303760.1.CDS.1"/>
    </source>
</evidence>